<keyword evidence="5 10" id="KW-0658">Purine biosynthesis</keyword>
<organism evidence="12">
    <name type="scientific">Rheinheimera sp. BAL341</name>
    <dbReference type="NCBI Taxonomy" id="1708203"/>
    <lineage>
        <taxon>Bacteria</taxon>
        <taxon>Pseudomonadati</taxon>
        <taxon>Pseudomonadota</taxon>
        <taxon>Gammaproteobacteria</taxon>
        <taxon>Chromatiales</taxon>
        <taxon>Chromatiaceae</taxon>
        <taxon>Rheinheimera</taxon>
    </lineage>
</organism>
<evidence type="ECO:0000256" key="1">
    <source>
        <dbReference type="ARBA" id="ARBA00004844"/>
    </source>
</evidence>
<dbReference type="EC" id="3.5.4.10" evidence="10"/>
<comment type="pathway">
    <text evidence="2 10">Purine metabolism; IMP biosynthesis via de novo pathway; 5-formamido-1-(5-phospho-D-ribosyl)imidazole-4-carboxamide from 5-amino-1-(5-phospho-D-ribosyl)imidazole-4-carboxamide (10-formyl THF route): step 1/1.</text>
</comment>
<accession>A0A486XM51</accession>
<dbReference type="PIRSF" id="PIRSF000414">
    <property type="entry name" value="AICARFT_IMPCHas"/>
    <property type="match status" value="1"/>
</dbReference>
<evidence type="ECO:0000256" key="4">
    <source>
        <dbReference type="ARBA" id="ARBA00022679"/>
    </source>
</evidence>
<dbReference type="Gene3D" id="3.40.140.20">
    <property type="match status" value="2"/>
</dbReference>
<dbReference type="FunFam" id="3.40.50.1380:FF:000001">
    <property type="entry name" value="Bifunctional purine biosynthesis protein PurH"/>
    <property type="match status" value="1"/>
</dbReference>
<evidence type="ECO:0000259" key="11">
    <source>
        <dbReference type="PROSITE" id="PS51855"/>
    </source>
</evidence>
<name>A0A486XM51_9GAMM</name>
<dbReference type="HAMAP" id="MF_00139">
    <property type="entry name" value="PurH"/>
    <property type="match status" value="1"/>
</dbReference>
<dbReference type="AlphaFoldDB" id="A0A486XM51"/>
<keyword evidence="6 10" id="KW-0378">Hydrolase</keyword>
<dbReference type="PANTHER" id="PTHR11692">
    <property type="entry name" value="BIFUNCTIONAL PURINE BIOSYNTHESIS PROTEIN PURH"/>
    <property type="match status" value="1"/>
</dbReference>
<dbReference type="InterPro" id="IPR024051">
    <property type="entry name" value="AICAR_Tfase_dup_dom_sf"/>
</dbReference>
<dbReference type="SMART" id="SM00798">
    <property type="entry name" value="AICARFT_IMPCHas"/>
    <property type="match status" value="1"/>
</dbReference>
<dbReference type="GO" id="GO:0005829">
    <property type="term" value="C:cytosol"/>
    <property type="evidence" value="ECO:0007669"/>
    <property type="project" value="TreeGrafter"/>
</dbReference>
<dbReference type="NCBIfam" id="TIGR00355">
    <property type="entry name" value="purH"/>
    <property type="match status" value="1"/>
</dbReference>
<dbReference type="InterPro" id="IPR016193">
    <property type="entry name" value="Cytidine_deaminase-like"/>
</dbReference>
<dbReference type="InterPro" id="IPR002695">
    <property type="entry name" value="PurH-like"/>
</dbReference>
<keyword evidence="7 10" id="KW-0511">Multifunctional enzyme</keyword>
<dbReference type="SMART" id="SM00851">
    <property type="entry name" value="MGS"/>
    <property type="match status" value="1"/>
</dbReference>
<dbReference type="PANTHER" id="PTHR11692:SF0">
    <property type="entry name" value="BIFUNCTIONAL PURINE BIOSYNTHESIS PROTEIN ATIC"/>
    <property type="match status" value="1"/>
</dbReference>
<evidence type="ECO:0000256" key="5">
    <source>
        <dbReference type="ARBA" id="ARBA00022755"/>
    </source>
</evidence>
<dbReference type="UniPathway" id="UPA00074">
    <property type="reaction ID" value="UER00133"/>
</dbReference>
<dbReference type="SUPFAM" id="SSF52335">
    <property type="entry name" value="Methylglyoxal synthase-like"/>
    <property type="match status" value="1"/>
</dbReference>
<dbReference type="FunFam" id="3.40.140.20:FF:000002">
    <property type="entry name" value="Bifunctional purine biosynthesis protein PurH"/>
    <property type="match status" value="1"/>
</dbReference>
<dbReference type="SUPFAM" id="SSF53927">
    <property type="entry name" value="Cytidine deaminase-like"/>
    <property type="match status" value="1"/>
</dbReference>
<dbReference type="FunFam" id="3.40.140.20:FF:000001">
    <property type="entry name" value="Bifunctional purine biosynthesis protein PurH"/>
    <property type="match status" value="1"/>
</dbReference>
<dbReference type="GO" id="GO:0004643">
    <property type="term" value="F:phosphoribosylaminoimidazolecarboxamide formyltransferase activity"/>
    <property type="evidence" value="ECO:0007669"/>
    <property type="project" value="UniProtKB-UniRule"/>
</dbReference>
<evidence type="ECO:0000256" key="8">
    <source>
        <dbReference type="ARBA" id="ARBA00050488"/>
    </source>
</evidence>
<evidence type="ECO:0000256" key="10">
    <source>
        <dbReference type="HAMAP-Rule" id="MF_00139"/>
    </source>
</evidence>
<dbReference type="CDD" id="cd01421">
    <property type="entry name" value="IMPCH"/>
    <property type="match status" value="1"/>
</dbReference>
<dbReference type="EC" id="2.1.2.3" evidence="10"/>
<evidence type="ECO:0000256" key="7">
    <source>
        <dbReference type="ARBA" id="ARBA00023268"/>
    </source>
</evidence>
<protein>
    <recommendedName>
        <fullName evidence="10">Bifunctional purine biosynthesis protein PurH</fullName>
    </recommendedName>
    <domain>
        <recommendedName>
            <fullName evidence="10">Phosphoribosylaminoimidazolecarboxamide formyltransferase</fullName>
            <ecNumber evidence="10">2.1.2.3</ecNumber>
        </recommendedName>
        <alternativeName>
            <fullName evidence="10">AICAR transformylase</fullName>
        </alternativeName>
    </domain>
    <domain>
        <recommendedName>
            <fullName evidence="10">IMP cyclohydrolase</fullName>
            <ecNumber evidence="10">3.5.4.10</ecNumber>
        </recommendedName>
        <alternativeName>
            <fullName evidence="10">ATIC</fullName>
        </alternativeName>
        <alternativeName>
            <fullName evidence="10">IMP synthase</fullName>
        </alternativeName>
        <alternativeName>
            <fullName evidence="10">Inosinicase</fullName>
        </alternativeName>
    </domain>
</protein>
<comment type="catalytic activity">
    <reaction evidence="9 10">
        <text>IMP + H2O = 5-formamido-1-(5-phospho-D-ribosyl)imidazole-4-carboxamide</text>
        <dbReference type="Rhea" id="RHEA:18445"/>
        <dbReference type="ChEBI" id="CHEBI:15377"/>
        <dbReference type="ChEBI" id="CHEBI:58053"/>
        <dbReference type="ChEBI" id="CHEBI:58467"/>
        <dbReference type="EC" id="3.5.4.10"/>
    </reaction>
</comment>
<proteinExistence type="inferred from homology"/>
<feature type="domain" description="MGS-like" evidence="11">
    <location>
        <begin position="2"/>
        <end position="148"/>
    </location>
</feature>
<dbReference type="PROSITE" id="PS51855">
    <property type="entry name" value="MGS"/>
    <property type="match status" value="1"/>
</dbReference>
<evidence type="ECO:0000256" key="3">
    <source>
        <dbReference type="ARBA" id="ARBA00007667"/>
    </source>
</evidence>
<evidence type="ECO:0000256" key="6">
    <source>
        <dbReference type="ARBA" id="ARBA00022801"/>
    </source>
</evidence>
<dbReference type="NCBIfam" id="NF002049">
    <property type="entry name" value="PRK00881.1"/>
    <property type="match status" value="1"/>
</dbReference>
<gene>
    <name evidence="10" type="primary">purH</name>
    <name evidence="12" type="ORF">BAL341_808</name>
</gene>
<dbReference type="GO" id="GO:0003937">
    <property type="term" value="F:IMP cyclohydrolase activity"/>
    <property type="evidence" value="ECO:0007669"/>
    <property type="project" value="UniProtKB-UniRule"/>
</dbReference>
<dbReference type="Pfam" id="PF01808">
    <property type="entry name" value="AICARFT_IMPCHas"/>
    <property type="match status" value="1"/>
</dbReference>
<dbReference type="InterPro" id="IPR036914">
    <property type="entry name" value="MGS-like_dom_sf"/>
</dbReference>
<comment type="domain">
    <text evidence="10">The IMP cyclohydrolase activity resides in the N-terminal region.</text>
</comment>
<evidence type="ECO:0000256" key="9">
    <source>
        <dbReference type="ARBA" id="ARBA00050687"/>
    </source>
</evidence>
<reference evidence="12" key="1">
    <citation type="submission" date="2019-04" db="EMBL/GenBank/DDBJ databases">
        <authorList>
            <person name="Brambilla D."/>
        </authorList>
    </citation>
    <scope>NUCLEOTIDE SEQUENCE</scope>
    <source>
        <strain evidence="12">BAL1</strain>
    </source>
</reference>
<comment type="catalytic activity">
    <reaction evidence="8 10">
        <text>(6R)-10-formyltetrahydrofolate + 5-amino-1-(5-phospho-beta-D-ribosyl)imidazole-4-carboxamide = 5-formamido-1-(5-phospho-D-ribosyl)imidazole-4-carboxamide + (6S)-5,6,7,8-tetrahydrofolate</text>
        <dbReference type="Rhea" id="RHEA:22192"/>
        <dbReference type="ChEBI" id="CHEBI:57453"/>
        <dbReference type="ChEBI" id="CHEBI:58467"/>
        <dbReference type="ChEBI" id="CHEBI:58475"/>
        <dbReference type="ChEBI" id="CHEBI:195366"/>
        <dbReference type="EC" id="2.1.2.3"/>
    </reaction>
</comment>
<keyword evidence="4 10" id="KW-0808">Transferase</keyword>
<evidence type="ECO:0000313" key="12">
    <source>
        <dbReference type="EMBL" id="VHO02467.1"/>
    </source>
</evidence>
<dbReference type="InterPro" id="IPR011607">
    <property type="entry name" value="MGS-like_dom"/>
</dbReference>
<comment type="pathway">
    <text evidence="1 10">Purine metabolism; IMP biosynthesis via de novo pathway; IMP from 5-formamido-1-(5-phospho-D-ribosyl)imidazole-4-carboxamide: step 1/1.</text>
</comment>
<dbReference type="Pfam" id="PF02142">
    <property type="entry name" value="MGS"/>
    <property type="match status" value="1"/>
</dbReference>
<comment type="similarity">
    <text evidence="3 10">Belongs to the PurH family.</text>
</comment>
<sequence length="528" mass="56346">MTTLRPIRRALLSVSDKTGIVEFARALEAAKVDILSTGGTAKLLTEQGIKVTEVSDYTGHPEIMDGRVKTLHPKIHGGILARRGVDEAVMADNNIGPIDLVVVNLYPFASTVAKPGCALEDAIENIDIGGPTMVRAAAKNHKDVTIIVNAKDYDKVLSEMQANGGATTHATRFSLAISAFEHTAQYDGMIANYFGAMLPAYDTPAEPASKFPRTFNSQFVKKQDLRYGENSHQSAAFYVQDGATKASVSTAKQLQGKALSYNNIADTDAALECVKEFDEPACVIVKHANPCGVAIGDSILAAYNRAYQTDPTSAFGGIIAFNRELDETTAKEIVSRQFVEVIIAPSATDAAVAVVGTKPNVRLLVCGEFSPAAPALDIKQVNGGMLLQDRDQAKITAADLKVVTKRQPTEQELKDLLFCWKVAKFVKSNAIVYVKDSMTIGVGAGQMSRVYSAKIAGIKAADETLEVKGSVMASDAFFPFRDGIDAAAAAGITAVIQPGGSMRDAEVIAAADEHGMAMVFTGVRHFRH</sequence>
<evidence type="ECO:0000256" key="2">
    <source>
        <dbReference type="ARBA" id="ARBA00004954"/>
    </source>
</evidence>
<dbReference type="Gene3D" id="3.40.50.1380">
    <property type="entry name" value="Methylglyoxal synthase-like domain"/>
    <property type="match status" value="1"/>
</dbReference>
<dbReference type="GO" id="GO:0006189">
    <property type="term" value="P:'de novo' IMP biosynthetic process"/>
    <property type="evidence" value="ECO:0007669"/>
    <property type="project" value="UniProtKB-UniRule"/>
</dbReference>
<dbReference type="EMBL" id="CAAJGR010000072">
    <property type="protein sequence ID" value="VHO02467.1"/>
    <property type="molecule type" value="Genomic_DNA"/>
</dbReference>